<keyword evidence="1" id="KW-0175">Coiled coil</keyword>
<evidence type="ECO:0000313" key="4">
    <source>
        <dbReference type="Proteomes" id="UP000634136"/>
    </source>
</evidence>
<feature type="coiled-coil region" evidence="1">
    <location>
        <begin position="259"/>
        <end position="286"/>
    </location>
</feature>
<reference evidence="3" key="1">
    <citation type="submission" date="2020-09" db="EMBL/GenBank/DDBJ databases">
        <title>Genome-Enabled Discovery of Anthraquinone Biosynthesis in Senna tora.</title>
        <authorList>
            <person name="Kang S.-H."/>
            <person name="Pandey R.P."/>
            <person name="Lee C.-M."/>
            <person name="Sim J.-S."/>
            <person name="Jeong J.-T."/>
            <person name="Choi B.-S."/>
            <person name="Jung M."/>
            <person name="Ginzburg D."/>
            <person name="Zhao K."/>
            <person name="Won S.Y."/>
            <person name="Oh T.-J."/>
            <person name="Yu Y."/>
            <person name="Kim N.-H."/>
            <person name="Lee O.R."/>
            <person name="Lee T.-H."/>
            <person name="Bashyal P."/>
            <person name="Kim T.-S."/>
            <person name="Lee W.-H."/>
            <person name="Kawkins C."/>
            <person name="Kim C.-K."/>
            <person name="Kim J.S."/>
            <person name="Ahn B.O."/>
            <person name="Rhee S.Y."/>
            <person name="Sohng J.K."/>
        </authorList>
    </citation>
    <scope>NUCLEOTIDE SEQUENCE</scope>
    <source>
        <tissue evidence="3">Leaf</tissue>
    </source>
</reference>
<sequence>MATSMKTSQHNRSNSVPSAPHPVVSQLEEHFHRLNSSDSISTSSCSSSISQKLNALQEFHGCIHEMLRLPTTQRTLSQESCKIWTDELLEGSLKMLDICSTSKEALLQSKESIHELQSAARRKRSGGEKALAIEGGKYLSSRKNVKKAIKKALENLKGNKKKEAILLSSSNMEESESFSMIRRFKEAEDVTLAILGSLLCFISGLRVQPKQRRWSVSKLMKPKRVGCDFENSNTNEFEKVDTTLLSLLCHKPQDFQNHMENLELSIEVLEAGIEQLQRQLIRIRVSLLNIPIKH</sequence>
<dbReference type="GO" id="GO:0048364">
    <property type="term" value="P:root development"/>
    <property type="evidence" value="ECO:0007669"/>
    <property type="project" value="InterPro"/>
</dbReference>
<gene>
    <name evidence="3" type="ORF">G2W53_031846</name>
</gene>
<evidence type="ECO:0000256" key="1">
    <source>
        <dbReference type="SAM" id="Coils"/>
    </source>
</evidence>
<dbReference type="Pfam" id="PF03087">
    <property type="entry name" value="BPS1"/>
    <property type="match status" value="1"/>
</dbReference>
<feature type="compositionally biased region" description="Polar residues" evidence="2">
    <location>
        <begin position="1"/>
        <end position="17"/>
    </location>
</feature>
<dbReference type="PANTHER" id="PTHR33070:SF129">
    <property type="entry name" value="DUF241 DOMAIN PROTEIN"/>
    <property type="match status" value="1"/>
</dbReference>
<comment type="caution">
    <text evidence="3">The sequence shown here is derived from an EMBL/GenBank/DDBJ whole genome shotgun (WGS) entry which is preliminary data.</text>
</comment>
<dbReference type="InterPro" id="IPR004320">
    <property type="entry name" value="BPS1_pln"/>
</dbReference>
<name>A0A834SXS1_9FABA</name>
<dbReference type="GO" id="GO:0048367">
    <property type="term" value="P:shoot system development"/>
    <property type="evidence" value="ECO:0007669"/>
    <property type="project" value="InterPro"/>
</dbReference>
<evidence type="ECO:0000313" key="3">
    <source>
        <dbReference type="EMBL" id="KAF7810870.1"/>
    </source>
</evidence>
<dbReference type="EMBL" id="JAAIUW010000010">
    <property type="protein sequence ID" value="KAF7810870.1"/>
    <property type="molecule type" value="Genomic_DNA"/>
</dbReference>
<dbReference type="OrthoDB" id="1701699at2759"/>
<dbReference type="Proteomes" id="UP000634136">
    <property type="component" value="Unassembled WGS sequence"/>
</dbReference>
<evidence type="ECO:0000256" key="2">
    <source>
        <dbReference type="SAM" id="MobiDB-lite"/>
    </source>
</evidence>
<protein>
    <submittedName>
        <fullName evidence="3">Uncharacterized protein</fullName>
    </submittedName>
</protein>
<dbReference type="PANTHER" id="PTHR33070">
    <property type="entry name" value="OS06G0725500 PROTEIN"/>
    <property type="match status" value="1"/>
</dbReference>
<dbReference type="AlphaFoldDB" id="A0A834SXS1"/>
<feature type="region of interest" description="Disordered" evidence="2">
    <location>
        <begin position="1"/>
        <end position="21"/>
    </location>
</feature>
<proteinExistence type="predicted"/>
<keyword evidence="4" id="KW-1185">Reference proteome</keyword>
<accession>A0A834SXS1</accession>
<organism evidence="3 4">
    <name type="scientific">Senna tora</name>
    <dbReference type="NCBI Taxonomy" id="362788"/>
    <lineage>
        <taxon>Eukaryota</taxon>
        <taxon>Viridiplantae</taxon>
        <taxon>Streptophyta</taxon>
        <taxon>Embryophyta</taxon>
        <taxon>Tracheophyta</taxon>
        <taxon>Spermatophyta</taxon>
        <taxon>Magnoliopsida</taxon>
        <taxon>eudicotyledons</taxon>
        <taxon>Gunneridae</taxon>
        <taxon>Pentapetalae</taxon>
        <taxon>rosids</taxon>
        <taxon>fabids</taxon>
        <taxon>Fabales</taxon>
        <taxon>Fabaceae</taxon>
        <taxon>Caesalpinioideae</taxon>
        <taxon>Cassia clade</taxon>
        <taxon>Senna</taxon>
    </lineage>
</organism>